<keyword evidence="13 14" id="KW-0472">Membrane</keyword>
<protein>
    <recommendedName>
        <fullName evidence="3">histidine kinase</fullName>
        <ecNumber evidence="3">2.7.13.3</ecNumber>
    </recommendedName>
</protein>
<dbReference type="GO" id="GO:0000155">
    <property type="term" value="F:phosphorelay sensor kinase activity"/>
    <property type="evidence" value="ECO:0007669"/>
    <property type="project" value="InterPro"/>
</dbReference>
<dbReference type="AlphaFoldDB" id="A0A5D4THK4"/>
<dbReference type="SMART" id="SM00388">
    <property type="entry name" value="HisKA"/>
    <property type="match status" value="1"/>
</dbReference>
<feature type="transmembrane region" description="Helical" evidence="14">
    <location>
        <begin position="319"/>
        <end position="338"/>
    </location>
</feature>
<dbReference type="GO" id="GO:0005524">
    <property type="term" value="F:ATP binding"/>
    <property type="evidence" value="ECO:0007669"/>
    <property type="project" value="UniProtKB-KW"/>
</dbReference>
<dbReference type="SUPFAM" id="SSF55874">
    <property type="entry name" value="ATPase domain of HSP90 chaperone/DNA topoisomerase II/histidine kinase"/>
    <property type="match status" value="1"/>
</dbReference>
<dbReference type="Pfam" id="PF00512">
    <property type="entry name" value="HisKA"/>
    <property type="match status" value="1"/>
</dbReference>
<keyword evidence="5" id="KW-0597">Phosphoprotein</keyword>
<keyword evidence="12" id="KW-0902">Two-component regulatory system</keyword>
<comment type="catalytic activity">
    <reaction evidence="1">
        <text>ATP + protein L-histidine = ADP + protein N-phospho-L-histidine.</text>
        <dbReference type="EC" id="2.7.13.3"/>
    </reaction>
</comment>
<dbReference type="Gene3D" id="1.10.287.130">
    <property type="match status" value="1"/>
</dbReference>
<evidence type="ECO:0000256" key="2">
    <source>
        <dbReference type="ARBA" id="ARBA00004651"/>
    </source>
</evidence>
<evidence type="ECO:0000256" key="1">
    <source>
        <dbReference type="ARBA" id="ARBA00000085"/>
    </source>
</evidence>
<keyword evidence="9 17" id="KW-0418">Kinase</keyword>
<dbReference type="InterPro" id="IPR003594">
    <property type="entry name" value="HATPase_dom"/>
</dbReference>
<dbReference type="Proteomes" id="UP000325054">
    <property type="component" value="Unassembled WGS sequence"/>
</dbReference>
<feature type="transmembrane region" description="Helical" evidence="14">
    <location>
        <begin position="288"/>
        <end position="307"/>
    </location>
</feature>
<dbReference type="EMBL" id="VTEW01000017">
    <property type="protein sequence ID" value="TYS75323.1"/>
    <property type="molecule type" value="Genomic_DNA"/>
</dbReference>
<evidence type="ECO:0000256" key="7">
    <source>
        <dbReference type="ARBA" id="ARBA00022692"/>
    </source>
</evidence>
<evidence type="ECO:0000259" key="16">
    <source>
        <dbReference type="PROSITE" id="PS50885"/>
    </source>
</evidence>
<keyword evidence="8" id="KW-0547">Nucleotide-binding</keyword>
<keyword evidence="6" id="KW-0808">Transferase</keyword>
<keyword evidence="4" id="KW-1003">Cell membrane</keyword>
<evidence type="ECO:0000256" key="4">
    <source>
        <dbReference type="ARBA" id="ARBA00022475"/>
    </source>
</evidence>
<feature type="domain" description="HAMP" evidence="16">
    <location>
        <begin position="406"/>
        <end position="458"/>
    </location>
</feature>
<dbReference type="InterPro" id="IPR003661">
    <property type="entry name" value="HisK_dim/P_dom"/>
</dbReference>
<dbReference type="CDD" id="cd00082">
    <property type="entry name" value="HisKA"/>
    <property type="match status" value="1"/>
</dbReference>
<dbReference type="SUPFAM" id="SSF47384">
    <property type="entry name" value="Homodimeric domain of signal transducing histidine kinase"/>
    <property type="match status" value="1"/>
</dbReference>
<dbReference type="SMART" id="SM00387">
    <property type="entry name" value="HATPase_c"/>
    <property type="match status" value="1"/>
</dbReference>
<dbReference type="PROSITE" id="PS50885">
    <property type="entry name" value="HAMP"/>
    <property type="match status" value="1"/>
</dbReference>
<evidence type="ECO:0000256" key="12">
    <source>
        <dbReference type="ARBA" id="ARBA00023012"/>
    </source>
</evidence>
<evidence type="ECO:0000256" key="6">
    <source>
        <dbReference type="ARBA" id="ARBA00022679"/>
    </source>
</evidence>
<dbReference type="CDD" id="cd06225">
    <property type="entry name" value="HAMP"/>
    <property type="match status" value="1"/>
</dbReference>
<sequence length="688" mass="78466">MKKYSHSRITKIVVFIIALLCLTGIVKAFVEVEIENDGEFSSVVEDHYFESKAYVQETQNLLETLTTLLDHYKSEEYIMSGGTIEENDWRSEEEELYLNYQHQSRSYNPELSEEINYETFKQEYADKISQVKNEMIKQDLKEFHALLQNLEDYEAPLFYASDGENVFSNTTMTEKEQFERFPSYMLFEDYKREFYPNEVKQNEHLYWITSQLEAMDPENKVINIAFIEEFLDAQMAEWGSNKAIATKNLYNIAGFLLGFILSFAYLVIVAGRKSFEDRELHLNGADKLFNDIKIVLGIFLILLWGVWADEVSNRIDLFFLPITIPIVAVGLLLILSLVKHYKNNTLFKHTLIFSLIFGIVKFIGDVYRSGSVGVKTVLIVIGYPIIVALSFFMFPVTIGIAAWFAHKKIKSFKALQEGVATIKDGNIHHRIEVTGKGELGRLASDINSITDGLKKAVESELKSERLKTELITNVSHDIRTPLTSIITYVDLLKTEKDPSKTEGYIEVLDQKSKRLKVLTDDLFEAAKASSGNIPVTLEKIDIVSLITQGLGEVNDKVAARNLDFKMNHPKDKIYVTADGKLLWRSVENLLSNIFNYALEESRVYIDIEDWGNEVLITFKNISATELNISADELMERFKRGDESRTSQGSGLGLSIAGNLIEIQKGRFTIHVDGDLFKASIHLPKHQDS</sequence>
<dbReference type="Gene3D" id="3.30.565.10">
    <property type="entry name" value="Histidine kinase-like ATPase, C-terminal domain"/>
    <property type="match status" value="1"/>
</dbReference>
<dbReference type="InterPro" id="IPR050398">
    <property type="entry name" value="HssS/ArlS-like"/>
</dbReference>
<gene>
    <name evidence="17" type="ORF">FZC80_17705</name>
</gene>
<proteinExistence type="predicted"/>
<dbReference type="PANTHER" id="PTHR45528:SF1">
    <property type="entry name" value="SENSOR HISTIDINE KINASE CPXA"/>
    <property type="match status" value="1"/>
</dbReference>
<evidence type="ECO:0000256" key="10">
    <source>
        <dbReference type="ARBA" id="ARBA00022840"/>
    </source>
</evidence>
<evidence type="ECO:0000313" key="17">
    <source>
        <dbReference type="EMBL" id="TYS75323.1"/>
    </source>
</evidence>
<dbReference type="InterPro" id="IPR036097">
    <property type="entry name" value="HisK_dim/P_sf"/>
</dbReference>
<keyword evidence="7 14" id="KW-0812">Transmembrane</keyword>
<comment type="subcellular location">
    <subcellularLocation>
        <location evidence="2">Cell membrane</location>
        <topology evidence="2">Multi-pass membrane protein</topology>
    </subcellularLocation>
</comment>
<dbReference type="Pfam" id="PF00672">
    <property type="entry name" value="HAMP"/>
    <property type="match status" value="1"/>
</dbReference>
<accession>A0A5D4THK4</accession>
<dbReference type="EC" id="2.7.13.3" evidence="3"/>
<reference evidence="17 18" key="1">
    <citation type="submission" date="2019-08" db="EMBL/GenBank/DDBJ databases">
        <title>Bacillus genomes from the desert of Cuatro Cienegas, Coahuila.</title>
        <authorList>
            <person name="Olmedo-Alvarez G."/>
        </authorList>
    </citation>
    <scope>NUCLEOTIDE SEQUENCE [LARGE SCALE GENOMIC DNA]</scope>
    <source>
        <strain evidence="17 18">CH451a_14T</strain>
    </source>
</reference>
<evidence type="ECO:0000256" key="11">
    <source>
        <dbReference type="ARBA" id="ARBA00022989"/>
    </source>
</evidence>
<dbReference type="Pfam" id="PF02518">
    <property type="entry name" value="HATPase_c"/>
    <property type="match status" value="1"/>
</dbReference>
<dbReference type="InterPro" id="IPR036890">
    <property type="entry name" value="HATPase_C_sf"/>
</dbReference>
<dbReference type="PANTHER" id="PTHR45528">
    <property type="entry name" value="SENSOR HISTIDINE KINASE CPXA"/>
    <property type="match status" value="1"/>
</dbReference>
<organism evidence="17 18">
    <name type="scientific">Rossellomorea aquimaris</name>
    <dbReference type="NCBI Taxonomy" id="189382"/>
    <lineage>
        <taxon>Bacteria</taxon>
        <taxon>Bacillati</taxon>
        <taxon>Bacillota</taxon>
        <taxon>Bacilli</taxon>
        <taxon>Bacillales</taxon>
        <taxon>Bacillaceae</taxon>
        <taxon>Rossellomorea</taxon>
    </lineage>
</organism>
<evidence type="ECO:0000256" key="8">
    <source>
        <dbReference type="ARBA" id="ARBA00022741"/>
    </source>
</evidence>
<keyword evidence="11 14" id="KW-1133">Transmembrane helix</keyword>
<dbReference type="Gene3D" id="6.10.340.10">
    <property type="match status" value="1"/>
</dbReference>
<keyword evidence="10" id="KW-0067">ATP-binding</keyword>
<evidence type="ECO:0000256" key="3">
    <source>
        <dbReference type="ARBA" id="ARBA00012438"/>
    </source>
</evidence>
<dbReference type="InterPro" id="IPR003660">
    <property type="entry name" value="HAMP_dom"/>
</dbReference>
<evidence type="ECO:0000256" key="14">
    <source>
        <dbReference type="SAM" id="Phobius"/>
    </source>
</evidence>
<feature type="transmembrane region" description="Helical" evidence="14">
    <location>
        <begin position="376"/>
        <end position="405"/>
    </location>
</feature>
<dbReference type="OrthoDB" id="9792991at2"/>
<evidence type="ECO:0000256" key="13">
    <source>
        <dbReference type="ARBA" id="ARBA00023136"/>
    </source>
</evidence>
<evidence type="ECO:0000256" key="9">
    <source>
        <dbReference type="ARBA" id="ARBA00022777"/>
    </source>
</evidence>
<dbReference type="PROSITE" id="PS50109">
    <property type="entry name" value="HIS_KIN"/>
    <property type="match status" value="1"/>
</dbReference>
<comment type="caution">
    <text evidence="17">The sequence shown here is derived from an EMBL/GenBank/DDBJ whole genome shotgun (WGS) entry which is preliminary data.</text>
</comment>
<feature type="domain" description="Histidine kinase" evidence="15">
    <location>
        <begin position="473"/>
        <end position="686"/>
    </location>
</feature>
<feature type="transmembrane region" description="Helical" evidence="14">
    <location>
        <begin position="345"/>
        <end position="364"/>
    </location>
</feature>
<dbReference type="InterPro" id="IPR005467">
    <property type="entry name" value="His_kinase_dom"/>
</dbReference>
<evidence type="ECO:0000256" key="5">
    <source>
        <dbReference type="ARBA" id="ARBA00022553"/>
    </source>
</evidence>
<name>A0A5D4THK4_9BACI</name>
<dbReference type="SMART" id="SM00304">
    <property type="entry name" value="HAMP"/>
    <property type="match status" value="1"/>
</dbReference>
<dbReference type="GO" id="GO:0005886">
    <property type="term" value="C:plasma membrane"/>
    <property type="evidence" value="ECO:0007669"/>
    <property type="project" value="UniProtKB-SubCell"/>
</dbReference>
<evidence type="ECO:0000259" key="15">
    <source>
        <dbReference type="PROSITE" id="PS50109"/>
    </source>
</evidence>
<feature type="transmembrane region" description="Helical" evidence="14">
    <location>
        <begin position="249"/>
        <end position="268"/>
    </location>
</feature>
<evidence type="ECO:0000313" key="18">
    <source>
        <dbReference type="Proteomes" id="UP000325054"/>
    </source>
</evidence>